<evidence type="ECO:0000313" key="1">
    <source>
        <dbReference type="EMBL" id="OQD85353.1"/>
    </source>
</evidence>
<proteinExistence type="predicted"/>
<accession>A0A1V6Q7Z3</accession>
<name>A0A1V6Q7Z3_9EURO</name>
<gene>
    <name evidence="1" type="ORF">PENANT_c010G06075</name>
</gene>
<sequence>MDSQGENPPGLALGSSLDLPPALGTSAAVSPDNNLTAGVGPTVAGVLAFNCTSAIIFSPAGADLLRKNCRVIHGDVTIGPSNDNSTTQHINLDGVEVIEGSFWNYVVARRDELDDQPYFTLSSSTLTEVKGEVEFGRYPTKLQNLTLPNLKTVNISFEVGWWADDLTYLDVSSLESVSRFVLGAANLTTFRHKSLRNAKTVGLYPTQIDSLDLVSDSRLNLTNVGFQGPFPNLKNINIGFAYAKLCSIDANASLTLGGPSATNMTIGTLSLGGGVSDIKRSTELESISVDKLSLASSISIPHLEVPFDNLRDLTLEQNYETHPVKDITLPPQAVNWTGGFRLRISDAPELNLTSIYRTDDQNNRVQTWYWPTNISSIWISGANISNEFFDPFVAQQNSSLDSIPPPSVLDSFWVLPSANSTGFKCAPFNELSYKGRLPTSKYDFLCSNSTKSSGSAFIRTPSSLHLAGVALGAAMWMA</sequence>
<dbReference type="Proteomes" id="UP000191672">
    <property type="component" value="Unassembled WGS sequence"/>
</dbReference>
<dbReference type="Gene3D" id="3.80.20.20">
    <property type="entry name" value="Receptor L-domain"/>
    <property type="match status" value="1"/>
</dbReference>
<reference evidence="2" key="1">
    <citation type="journal article" date="2017" name="Nat. Microbiol.">
        <title>Global analysis of biosynthetic gene clusters reveals vast potential of secondary metabolite production in Penicillium species.</title>
        <authorList>
            <person name="Nielsen J.C."/>
            <person name="Grijseels S."/>
            <person name="Prigent S."/>
            <person name="Ji B."/>
            <person name="Dainat J."/>
            <person name="Nielsen K.F."/>
            <person name="Frisvad J.C."/>
            <person name="Workman M."/>
            <person name="Nielsen J."/>
        </authorList>
    </citation>
    <scope>NUCLEOTIDE SEQUENCE [LARGE SCALE GENOMIC DNA]</scope>
    <source>
        <strain evidence="2">IBT 31811</strain>
    </source>
</reference>
<comment type="caution">
    <text evidence="1">The sequence shown here is derived from an EMBL/GenBank/DDBJ whole genome shotgun (WGS) entry which is preliminary data.</text>
</comment>
<protein>
    <submittedName>
        <fullName evidence="1">Uncharacterized protein</fullName>
    </submittedName>
</protein>
<dbReference type="AlphaFoldDB" id="A0A1V6Q7Z3"/>
<dbReference type="InterPro" id="IPR036941">
    <property type="entry name" value="Rcpt_L-dom_sf"/>
</dbReference>
<dbReference type="SUPFAM" id="SSF52058">
    <property type="entry name" value="L domain-like"/>
    <property type="match status" value="1"/>
</dbReference>
<dbReference type="EMBL" id="MDYN01000010">
    <property type="protein sequence ID" value="OQD85353.1"/>
    <property type="molecule type" value="Genomic_DNA"/>
</dbReference>
<evidence type="ECO:0000313" key="2">
    <source>
        <dbReference type="Proteomes" id="UP000191672"/>
    </source>
</evidence>
<keyword evidence="2" id="KW-1185">Reference proteome</keyword>
<organism evidence="1 2">
    <name type="scientific">Penicillium antarcticum</name>
    <dbReference type="NCBI Taxonomy" id="416450"/>
    <lineage>
        <taxon>Eukaryota</taxon>
        <taxon>Fungi</taxon>
        <taxon>Dikarya</taxon>
        <taxon>Ascomycota</taxon>
        <taxon>Pezizomycotina</taxon>
        <taxon>Eurotiomycetes</taxon>
        <taxon>Eurotiomycetidae</taxon>
        <taxon>Eurotiales</taxon>
        <taxon>Aspergillaceae</taxon>
        <taxon>Penicillium</taxon>
    </lineage>
</organism>